<dbReference type="InterPro" id="IPR008207">
    <property type="entry name" value="Sig_transdc_His_kin_Hpt_dom"/>
</dbReference>
<dbReference type="Pfam" id="PF01584">
    <property type="entry name" value="CheW"/>
    <property type="match status" value="1"/>
</dbReference>
<dbReference type="InterPro" id="IPR051315">
    <property type="entry name" value="Bact_Chemotaxis_CheA"/>
</dbReference>
<gene>
    <name evidence="12" type="ORF">DKT77_10380</name>
</gene>
<keyword evidence="5" id="KW-0547">Nucleotide-binding</keyword>
<evidence type="ECO:0000256" key="10">
    <source>
        <dbReference type="SAM" id="MobiDB-lite"/>
    </source>
</evidence>
<dbReference type="GO" id="GO:0006935">
    <property type="term" value="P:chemotaxis"/>
    <property type="evidence" value="ECO:0007669"/>
    <property type="project" value="InterPro"/>
</dbReference>
<evidence type="ECO:0000256" key="3">
    <source>
        <dbReference type="ARBA" id="ARBA00022553"/>
    </source>
</evidence>
<keyword evidence="13" id="KW-1185">Reference proteome</keyword>
<accession>A0A2V2LAT0</accession>
<dbReference type="PANTHER" id="PTHR43395:SF10">
    <property type="entry name" value="CHEMOTAXIS PROTEIN CHEA"/>
    <property type="match status" value="1"/>
</dbReference>
<reference evidence="12 13" key="1">
    <citation type="submission" date="2018-05" db="EMBL/GenBank/DDBJ databases">
        <title>Rhodobacteraceae gen. nov., sp. nov. isolated from sea water.</title>
        <authorList>
            <person name="Ren Y."/>
        </authorList>
    </citation>
    <scope>NUCLEOTIDE SEQUENCE [LARGE SCALE GENOMIC DNA]</scope>
    <source>
        <strain evidence="12 13">TG-679</strain>
    </source>
</reference>
<evidence type="ECO:0000256" key="8">
    <source>
        <dbReference type="ARBA" id="ARBA00035100"/>
    </source>
</evidence>
<dbReference type="Gene3D" id="2.30.30.40">
    <property type="entry name" value="SH3 Domains"/>
    <property type="match status" value="1"/>
</dbReference>
<dbReference type="SMART" id="SM00260">
    <property type="entry name" value="CheW"/>
    <property type="match status" value="1"/>
</dbReference>
<name>A0A2V2LAT0_9RHOB</name>
<dbReference type="GO" id="GO:0004673">
    <property type="term" value="F:protein histidine kinase activity"/>
    <property type="evidence" value="ECO:0007669"/>
    <property type="project" value="UniProtKB-EC"/>
</dbReference>
<dbReference type="CDD" id="cd00088">
    <property type="entry name" value="HPT"/>
    <property type="match status" value="1"/>
</dbReference>
<dbReference type="PROSITE" id="PS50894">
    <property type="entry name" value="HPT"/>
    <property type="match status" value="1"/>
</dbReference>
<evidence type="ECO:0000256" key="6">
    <source>
        <dbReference type="ARBA" id="ARBA00022777"/>
    </source>
</evidence>
<comment type="function">
    <text evidence="8">Involved in the transmission of sensory signals from the chemoreceptors to the flagellar motors. CheA is autophosphorylated; it can transfer its phosphate group to either CheB or CheY.</text>
</comment>
<dbReference type="Pfam" id="PF01627">
    <property type="entry name" value="Hpt"/>
    <property type="match status" value="1"/>
</dbReference>
<dbReference type="Gene3D" id="1.20.120.160">
    <property type="entry name" value="HPT domain"/>
    <property type="match status" value="1"/>
</dbReference>
<proteinExistence type="predicted"/>
<evidence type="ECO:0000313" key="13">
    <source>
        <dbReference type="Proteomes" id="UP000245680"/>
    </source>
</evidence>
<dbReference type="SUPFAM" id="SSF50341">
    <property type="entry name" value="CheW-like"/>
    <property type="match status" value="1"/>
</dbReference>
<keyword evidence="6" id="KW-0418">Kinase</keyword>
<dbReference type="InterPro" id="IPR036641">
    <property type="entry name" value="HPT_dom_sf"/>
</dbReference>
<evidence type="ECO:0000259" key="11">
    <source>
        <dbReference type="PROSITE" id="PS50894"/>
    </source>
</evidence>
<dbReference type="OrthoDB" id="9816273at2"/>
<evidence type="ECO:0000313" key="12">
    <source>
        <dbReference type="EMBL" id="PWR02590.1"/>
    </source>
</evidence>
<dbReference type="AlphaFoldDB" id="A0A2V2LAT0"/>
<evidence type="ECO:0000256" key="2">
    <source>
        <dbReference type="ARBA" id="ARBA00012438"/>
    </source>
</evidence>
<dbReference type="EMBL" id="QGKU01000033">
    <property type="protein sequence ID" value="PWR02590.1"/>
    <property type="molecule type" value="Genomic_DNA"/>
</dbReference>
<dbReference type="RefSeq" id="WP_109811639.1">
    <property type="nucleotide sequence ID" value="NZ_QGKU01000033.1"/>
</dbReference>
<comment type="catalytic activity">
    <reaction evidence="1">
        <text>ATP + protein L-histidine = ADP + protein N-phospho-L-histidine.</text>
        <dbReference type="EC" id="2.7.13.3"/>
    </reaction>
</comment>
<evidence type="ECO:0000256" key="9">
    <source>
        <dbReference type="PROSITE-ProRule" id="PRU00110"/>
    </source>
</evidence>
<keyword evidence="7" id="KW-0902">Two-component regulatory system</keyword>
<dbReference type="InterPro" id="IPR002545">
    <property type="entry name" value="CheW-lke_dom"/>
</dbReference>
<evidence type="ECO:0000256" key="1">
    <source>
        <dbReference type="ARBA" id="ARBA00000085"/>
    </source>
</evidence>
<dbReference type="SUPFAM" id="SSF47226">
    <property type="entry name" value="Histidine-containing phosphotransfer domain, HPT domain"/>
    <property type="match status" value="2"/>
</dbReference>
<dbReference type="SMART" id="SM00073">
    <property type="entry name" value="HPT"/>
    <property type="match status" value="1"/>
</dbReference>
<sequence length="1069" mass="113196">MSDEMDEIWELYADDGAQALDAMEAALLTLQEGDAADPSVQIGALFRAVHTFKGNSRVLGLAVVENRAHLSEDLIGLVRDRGVPLTSEIVDVLMLSCDTLRGMLEETASTRADVAPEPSEVLTERLQEMISACTARLEGGAVGEGEGDGAAPAAPIPSPLDASVFDVFDDVDDTDDAGDGAGPEAAPLDAPADPDAVTAEDAAPSPESAVEAAPAAGEAEPKPAAPRLCDDPTYRDIFIGMANEAIGKLDALLAAGGDELGAQSAKQADQLGYAAGQMGLDDWQARLDAFVQQIKGGGDASADIPVLLADLRALLDRGIGASAVPSADEGQDAAETDVLAAMQEYYGAVAELGLGFAEGSTPDPARQAELADAIRALAVADGYVRLDAAATELGAAVDAAGYRRAELQLYEELASIERVKPARGGEEFIAPSALLETWCADHIYDVLGELRKILDKLRKDYDREAHFAEFERQMRFVYHACSHFRMETAAQLTMALVDLFSRVRVGGDMPDAMLTHIARGFLDTLELVFDALDQGDTPDMEAINQLFEEASNACFVSSGLVTARTIEKRLGLPEAFHRVLSPESVREAQAAIDEKLSFYIVRADLNQDQAKAEAFLDWIGAGEAKMITNVTVFTETDVVFDFLLASRRDSSELVEALATIDASGKNLSLMQALAAGSEEDAEAAAPSAEDVPTETLAAPASIGNTIQLIEMIGEMAAGQAMVQHMLSAVAARDLVHEIELALREAGVERVDPTVWRALRDRLDDYGDAITQVADAEAQLSEQVTRIQEAGVALRSRPAQALLQSLAAFVETRSRAQGCEARLSSEGGDITLDQTILEEMRAHLKALLTMRIASGTAPTRFHVAVLREDDGVVLTLEDNGGAQDDDAVVAEIAAELAARSGSLRVATPPTGGMRFHLMLPLNMVVLDGMVVRVSEVNYVVPLESIQRIQQCKPADVLTISAGGGAQMLRLSEGEHVPIHSLHGANIAGRPATGAGAAPAPQKATDERIYVIVRSASRQIALPVDELLGQQMVLLRPLRGVLSGMRGLTGIALLAGGDVGMVLSVSRLQAA</sequence>
<dbReference type="EC" id="2.7.13.3" evidence="2"/>
<dbReference type="Proteomes" id="UP000245680">
    <property type="component" value="Unassembled WGS sequence"/>
</dbReference>
<keyword evidence="4" id="KW-0808">Transferase</keyword>
<feature type="compositionally biased region" description="Low complexity" evidence="10">
    <location>
        <begin position="182"/>
        <end position="218"/>
    </location>
</feature>
<feature type="modified residue" description="Phosphohistidine" evidence="9">
    <location>
        <position position="50"/>
    </location>
</feature>
<dbReference type="PANTHER" id="PTHR43395">
    <property type="entry name" value="SENSOR HISTIDINE KINASE CHEA"/>
    <property type="match status" value="1"/>
</dbReference>
<evidence type="ECO:0000256" key="5">
    <source>
        <dbReference type="ARBA" id="ARBA00022741"/>
    </source>
</evidence>
<dbReference type="GO" id="GO:0000160">
    <property type="term" value="P:phosphorelay signal transduction system"/>
    <property type="evidence" value="ECO:0007669"/>
    <property type="project" value="UniProtKB-KW"/>
</dbReference>
<evidence type="ECO:0000256" key="4">
    <source>
        <dbReference type="ARBA" id="ARBA00022679"/>
    </source>
</evidence>
<keyword evidence="3 9" id="KW-0597">Phosphoprotein</keyword>
<evidence type="ECO:0000256" key="7">
    <source>
        <dbReference type="ARBA" id="ARBA00023012"/>
    </source>
</evidence>
<feature type="region of interest" description="Disordered" evidence="10">
    <location>
        <begin position="170"/>
        <end position="228"/>
    </location>
</feature>
<comment type="caution">
    <text evidence="12">The sequence shown here is derived from an EMBL/GenBank/DDBJ whole genome shotgun (WGS) entry which is preliminary data.</text>
</comment>
<feature type="domain" description="HPt" evidence="11">
    <location>
        <begin position="1"/>
        <end position="107"/>
    </location>
</feature>
<protein>
    <recommendedName>
        <fullName evidence="2">histidine kinase</fullName>
        <ecNumber evidence="2">2.7.13.3</ecNumber>
    </recommendedName>
</protein>
<organism evidence="12 13">
    <name type="scientific">Meridianimarinicoccus roseus</name>
    <dbReference type="NCBI Taxonomy" id="2072018"/>
    <lineage>
        <taxon>Bacteria</taxon>
        <taxon>Pseudomonadati</taxon>
        <taxon>Pseudomonadota</taxon>
        <taxon>Alphaproteobacteria</taxon>
        <taxon>Rhodobacterales</taxon>
        <taxon>Paracoccaceae</taxon>
        <taxon>Meridianimarinicoccus</taxon>
    </lineage>
</organism>
<dbReference type="InterPro" id="IPR036061">
    <property type="entry name" value="CheW-like_dom_sf"/>
</dbReference>